<feature type="transmembrane region" description="Helical" evidence="7">
    <location>
        <begin position="232"/>
        <end position="251"/>
    </location>
</feature>
<evidence type="ECO:0000313" key="10">
    <source>
        <dbReference type="Proteomes" id="UP000640274"/>
    </source>
</evidence>
<keyword evidence="2 7" id="KW-0813">Transport</keyword>
<evidence type="ECO:0000256" key="5">
    <source>
        <dbReference type="ARBA" id="ARBA00022989"/>
    </source>
</evidence>
<evidence type="ECO:0000256" key="4">
    <source>
        <dbReference type="ARBA" id="ARBA00022692"/>
    </source>
</evidence>
<dbReference type="InterPro" id="IPR035906">
    <property type="entry name" value="MetI-like_sf"/>
</dbReference>
<evidence type="ECO:0000256" key="7">
    <source>
        <dbReference type="RuleBase" id="RU363032"/>
    </source>
</evidence>
<evidence type="ECO:0000256" key="1">
    <source>
        <dbReference type="ARBA" id="ARBA00004651"/>
    </source>
</evidence>
<dbReference type="PANTHER" id="PTHR30151">
    <property type="entry name" value="ALKANE SULFONATE ABC TRANSPORTER-RELATED, MEMBRANE SUBUNIT"/>
    <property type="match status" value="1"/>
</dbReference>
<protein>
    <submittedName>
        <fullName evidence="9">ABC transporter permease subunit</fullName>
    </submittedName>
</protein>
<gene>
    <name evidence="9" type="ORF">JFN88_11110</name>
</gene>
<keyword evidence="6 7" id="KW-0472">Membrane</keyword>
<dbReference type="GO" id="GO:0005886">
    <property type="term" value="C:plasma membrane"/>
    <property type="evidence" value="ECO:0007669"/>
    <property type="project" value="UniProtKB-SubCell"/>
</dbReference>
<dbReference type="CDD" id="cd06261">
    <property type="entry name" value="TM_PBP2"/>
    <property type="match status" value="1"/>
</dbReference>
<accession>A0A934J1Z3</accession>
<evidence type="ECO:0000256" key="2">
    <source>
        <dbReference type="ARBA" id="ARBA00022448"/>
    </source>
</evidence>
<dbReference type="InterPro" id="IPR000515">
    <property type="entry name" value="MetI-like"/>
</dbReference>
<feature type="transmembrane region" description="Helical" evidence="7">
    <location>
        <begin position="12"/>
        <end position="33"/>
    </location>
</feature>
<feature type="transmembrane region" description="Helical" evidence="7">
    <location>
        <begin position="115"/>
        <end position="131"/>
    </location>
</feature>
<dbReference type="FunFam" id="1.10.3720.10:FF:000003">
    <property type="entry name" value="Aliphatic sulfonate ABC transporter permease"/>
    <property type="match status" value="1"/>
</dbReference>
<keyword evidence="4 7" id="KW-0812">Transmembrane</keyword>
<dbReference type="Pfam" id="PF00528">
    <property type="entry name" value="BPD_transp_1"/>
    <property type="match status" value="1"/>
</dbReference>
<sequence length="265" mass="28929">MREAAGIMNRKAVLPRIVSLAAVLLALTAWWIVTANGWVKPLFLPSPPDVWRAFTDMVTSGYKGSPLALHIWDSMYRLGAAFALALLTAVPLGILSGSNKWVQAALYPFIEFYRPLPPLAYYTVLVLWLGIEDASKIMLLFLAAFAPLYIAVVSGVKRVPSDRINGARSLGASKWKIYVHIILPSCLPEIFIGIRTAVGVAYTTLAAAEMVAAVTGIGWMVLDASKFLRSDIVFAGIIMMGLIAILIDIAIRSLERKIVPWSGKE</sequence>
<dbReference type="PANTHER" id="PTHR30151:SF25">
    <property type="entry name" value="TAURINE TRANSPORT SYSTEM PERMEASE PROTEIN TAUC"/>
    <property type="match status" value="1"/>
</dbReference>
<feature type="transmembrane region" description="Helical" evidence="7">
    <location>
        <begin position="75"/>
        <end position="95"/>
    </location>
</feature>
<dbReference type="Proteomes" id="UP000640274">
    <property type="component" value="Unassembled WGS sequence"/>
</dbReference>
<dbReference type="SUPFAM" id="SSF161098">
    <property type="entry name" value="MetI-like"/>
    <property type="match status" value="1"/>
</dbReference>
<dbReference type="EMBL" id="JAELUP010000052">
    <property type="protein sequence ID" value="MBJ6361814.1"/>
    <property type="molecule type" value="Genomic_DNA"/>
</dbReference>
<evidence type="ECO:0000259" key="8">
    <source>
        <dbReference type="PROSITE" id="PS50928"/>
    </source>
</evidence>
<evidence type="ECO:0000256" key="3">
    <source>
        <dbReference type="ARBA" id="ARBA00022475"/>
    </source>
</evidence>
<comment type="similarity">
    <text evidence="7">Belongs to the binding-protein-dependent transport system permease family.</text>
</comment>
<evidence type="ECO:0000313" key="9">
    <source>
        <dbReference type="EMBL" id="MBJ6361814.1"/>
    </source>
</evidence>
<comment type="caution">
    <text evidence="9">The sequence shown here is derived from an EMBL/GenBank/DDBJ whole genome shotgun (WGS) entry which is preliminary data.</text>
</comment>
<name>A0A934J1Z3_9BACL</name>
<dbReference type="PROSITE" id="PS50928">
    <property type="entry name" value="ABC_TM1"/>
    <property type="match status" value="1"/>
</dbReference>
<keyword evidence="5 7" id="KW-1133">Transmembrane helix</keyword>
<proteinExistence type="inferred from homology"/>
<feature type="domain" description="ABC transmembrane type-1" evidence="8">
    <location>
        <begin position="71"/>
        <end position="251"/>
    </location>
</feature>
<keyword evidence="3" id="KW-1003">Cell membrane</keyword>
<feature type="transmembrane region" description="Helical" evidence="7">
    <location>
        <begin position="200"/>
        <end position="220"/>
    </location>
</feature>
<dbReference type="GO" id="GO:0010438">
    <property type="term" value="P:cellular response to sulfur starvation"/>
    <property type="evidence" value="ECO:0007669"/>
    <property type="project" value="TreeGrafter"/>
</dbReference>
<comment type="subcellular location">
    <subcellularLocation>
        <location evidence="1 7">Cell membrane</location>
        <topology evidence="1 7">Multi-pass membrane protein</topology>
    </subcellularLocation>
</comment>
<feature type="transmembrane region" description="Helical" evidence="7">
    <location>
        <begin position="137"/>
        <end position="156"/>
    </location>
</feature>
<evidence type="ECO:0000256" key="6">
    <source>
        <dbReference type="ARBA" id="ARBA00023136"/>
    </source>
</evidence>
<reference evidence="9" key="1">
    <citation type="submission" date="2020-12" db="EMBL/GenBank/DDBJ databases">
        <authorList>
            <person name="Huq M.A."/>
        </authorList>
    </citation>
    <scope>NUCLEOTIDE SEQUENCE</scope>
    <source>
        <strain evidence="9">MAHUQ-46</strain>
    </source>
</reference>
<dbReference type="AlphaFoldDB" id="A0A934J1Z3"/>
<organism evidence="9 10">
    <name type="scientific">Paenibacillus roseus</name>
    <dbReference type="NCBI Taxonomy" id="2798579"/>
    <lineage>
        <taxon>Bacteria</taxon>
        <taxon>Bacillati</taxon>
        <taxon>Bacillota</taxon>
        <taxon>Bacilli</taxon>
        <taxon>Bacillales</taxon>
        <taxon>Paenibacillaceae</taxon>
        <taxon>Paenibacillus</taxon>
    </lineage>
</organism>
<dbReference type="Gene3D" id="1.10.3720.10">
    <property type="entry name" value="MetI-like"/>
    <property type="match status" value="1"/>
</dbReference>
<dbReference type="GO" id="GO:0042918">
    <property type="term" value="P:alkanesulfonate transmembrane transport"/>
    <property type="evidence" value="ECO:0007669"/>
    <property type="project" value="UniProtKB-ARBA"/>
</dbReference>
<keyword evidence="10" id="KW-1185">Reference proteome</keyword>